<dbReference type="AlphaFoldDB" id="A0A0L0F9M9"/>
<gene>
    <name evidence="3" type="ORF">SARC_14622</name>
</gene>
<dbReference type="STRING" id="667725.A0A0L0F9M9"/>
<dbReference type="eggNOG" id="KOG0550">
    <property type="taxonomic scope" value="Eukaryota"/>
</dbReference>
<dbReference type="OrthoDB" id="765884at2759"/>
<dbReference type="PANTHER" id="PTHR45188:SF2">
    <property type="entry name" value="DNAJ HOMOLOG SUBFAMILY C MEMBER 7"/>
    <property type="match status" value="1"/>
</dbReference>
<feature type="non-terminal residue" evidence="3">
    <location>
        <position position="215"/>
    </location>
</feature>
<dbReference type="Gene3D" id="1.25.40.10">
    <property type="entry name" value="Tetratricopeptide repeat domain"/>
    <property type="match status" value="2"/>
</dbReference>
<keyword evidence="4" id="KW-1185">Reference proteome</keyword>
<dbReference type="Proteomes" id="UP000054560">
    <property type="component" value="Unassembled WGS sequence"/>
</dbReference>
<sequence>MGREALQSKDYARAVFNFDKALEMAPGDKNTIYLRLEALLGNKKYELVCNDAAALLRDNAQDAEAMYLRGLALYYQGNCDSALNHLVQCLKSHPDHTKARNMRKVIKAVEASKKAGNEAYKSRKYDEAFALYTEAIEADENNTYTNSRLYSNRAAVLQQQKKFEAAIADCDRCVELDPNFVKAYTRRAKCKLESEQYDDAVKDYEKAASLDESNR</sequence>
<evidence type="ECO:0000256" key="1">
    <source>
        <dbReference type="ARBA" id="ARBA00022737"/>
    </source>
</evidence>
<dbReference type="SMART" id="SM00028">
    <property type="entry name" value="TPR"/>
    <property type="match status" value="5"/>
</dbReference>
<feature type="repeat" description="TPR" evidence="2">
    <location>
        <begin position="109"/>
        <end position="142"/>
    </location>
</feature>
<dbReference type="SUPFAM" id="SSF48452">
    <property type="entry name" value="TPR-like"/>
    <property type="match status" value="2"/>
</dbReference>
<dbReference type="Pfam" id="PF00515">
    <property type="entry name" value="TPR_1"/>
    <property type="match status" value="2"/>
</dbReference>
<feature type="repeat" description="TPR" evidence="2">
    <location>
        <begin position="147"/>
        <end position="180"/>
    </location>
</feature>
<feature type="repeat" description="TPR" evidence="2">
    <location>
        <begin position="63"/>
        <end position="96"/>
    </location>
</feature>
<organism evidence="3 4">
    <name type="scientific">Sphaeroforma arctica JP610</name>
    <dbReference type="NCBI Taxonomy" id="667725"/>
    <lineage>
        <taxon>Eukaryota</taxon>
        <taxon>Ichthyosporea</taxon>
        <taxon>Ichthyophonida</taxon>
        <taxon>Sphaeroforma</taxon>
    </lineage>
</organism>
<proteinExistence type="predicted"/>
<dbReference type="GeneID" id="25915126"/>
<dbReference type="Pfam" id="PF13181">
    <property type="entry name" value="TPR_8"/>
    <property type="match status" value="1"/>
</dbReference>
<keyword evidence="1" id="KW-0677">Repeat</keyword>
<dbReference type="RefSeq" id="XP_014146720.1">
    <property type="nucleotide sequence ID" value="XM_014291245.1"/>
</dbReference>
<dbReference type="EMBL" id="KQ246466">
    <property type="protein sequence ID" value="KNC72818.1"/>
    <property type="molecule type" value="Genomic_DNA"/>
</dbReference>
<dbReference type="InterPro" id="IPR019734">
    <property type="entry name" value="TPR_rpt"/>
</dbReference>
<keyword evidence="2" id="KW-0802">TPR repeat</keyword>
<name>A0A0L0F9M9_9EUKA</name>
<dbReference type="Pfam" id="PF13174">
    <property type="entry name" value="TPR_6"/>
    <property type="match status" value="1"/>
</dbReference>
<dbReference type="PANTHER" id="PTHR45188">
    <property type="entry name" value="DNAJ PROTEIN P58IPK HOMOLOG"/>
    <property type="match status" value="1"/>
</dbReference>
<feature type="repeat" description="TPR" evidence="2">
    <location>
        <begin position="181"/>
        <end position="214"/>
    </location>
</feature>
<dbReference type="PROSITE" id="PS50005">
    <property type="entry name" value="TPR"/>
    <property type="match status" value="4"/>
</dbReference>
<accession>A0A0L0F9M9</accession>
<protein>
    <submittedName>
        <fullName evidence="3">Uncharacterized protein</fullName>
    </submittedName>
</protein>
<evidence type="ECO:0000313" key="4">
    <source>
        <dbReference type="Proteomes" id="UP000054560"/>
    </source>
</evidence>
<reference evidence="3 4" key="1">
    <citation type="submission" date="2011-02" db="EMBL/GenBank/DDBJ databases">
        <title>The Genome Sequence of Sphaeroforma arctica JP610.</title>
        <authorList>
            <consortium name="The Broad Institute Genome Sequencing Platform"/>
            <person name="Russ C."/>
            <person name="Cuomo C."/>
            <person name="Young S.K."/>
            <person name="Zeng Q."/>
            <person name="Gargeya S."/>
            <person name="Alvarado L."/>
            <person name="Berlin A."/>
            <person name="Chapman S.B."/>
            <person name="Chen Z."/>
            <person name="Freedman E."/>
            <person name="Gellesch M."/>
            <person name="Goldberg J."/>
            <person name="Griggs A."/>
            <person name="Gujja S."/>
            <person name="Heilman E."/>
            <person name="Heiman D."/>
            <person name="Howarth C."/>
            <person name="Mehta T."/>
            <person name="Neiman D."/>
            <person name="Pearson M."/>
            <person name="Roberts A."/>
            <person name="Saif S."/>
            <person name="Shea T."/>
            <person name="Shenoy N."/>
            <person name="Sisk P."/>
            <person name="Stolte C."/>
            <person name="Sykes S."/>
            <person name="White J."/>
            <person name="Yandava C."/>
            <person name="Burger G."/>
            <person name="Gray M.W."/>
            <person name="Holland P.W.H."/>
            <person name="King N."/>
            <person name="Lang F.B.F."/>
            <person name="Roger A.J."/>
            <person name="Ruiz-Trillo I."/>
            <person name="Haas B."/>
            <person name="Nusbaum C."/>
            <person name="Birren B."/>
        </authorList>
    </citation>
    <scope>NUCLEOTIDE SEQUENCE [LARGE SCALE GENOMIC DNA]</scope>
    <source>
        <strain evidence="3 4">JP610</strain>
    </source>
</reference>
<evidence type="ECO:0000256" key="2">
    <source>
        <dbReference type="PROSITE-ProRule" id="PRU00339"/>
    </source>
</evidence>
<evidence type="ECO:0000313" key="3">
    <source>
        <dbReference type="EMBL" id="KNC72818.1"/>
    </source>
</evidence>
<dbReference type="InterPro" id="IPR011990">
    <property type="entry name" value="TPR-like_helical_dom_sf"/>
</dbReference>